<dbReference type="Proteomes" id="UP000297907">
    <property type="component" value="Unassembled WGS sequence"/>
</dbReference>
<keyword evidence="1" id="KW-1133">Transmembrane helix</keyword>
<gene>
    <name evidence="4" type="ORF">E3O42_16915</name>
</gene>
<feature type="transmembrane region" description="Helical" evidence="1">
    <location>
        <begin position="162"/>
        <end position="178"/>
    </location>
</feature>
<dbReference type="AlphaFoldDB" id="A0A4V3IC52"/>
<dbReference type="GO" id="GO:0016747">
    <property type="term" value="F:acyltransferase activity, transferring groups other than amino-acyl groups"/>
    <property type="evidence" value="ECO:0007669"/>
    <property type="project" value="InterPro"/>
</dbReference>
<feature type="transmembrane region" description="Helical" evidence="1">
    <location>
        <begin position="342"/>
        <end position="361"/>
    </location>
</feature>
<sequence length="692" mass="74880">MQQATTDRVEKTQLQAVSSHRRGDIQGLRAVAVLMVLVFHAGLPLPGGFVGVDVFFVISGFVITAMLAREWAATRRIRFGEFYLKRFLRLTPALAAMVATTVVVSAFVLSPLGPQQTTAATAAGSLLLAANWVISATTGGYFDTSAGANPLLNTWSLSVEEQFYVVFPAILALGWILGRRHRRLRYVAVIVVSAVAFVSFFLAMYGPNPEFFGADEWLVGFYSPLSRAWEFAVGALLALALTRFRVSSPAAATAVGFGGVAMLLASLWFINESTTFPGKWTLVPVVGAMCLLLAGSYQSNPVTRALSTRPMVKLGDWSYSIYLWHWPFIVFATILFPGSTTAMVIACLLSLIPAIASYYWIEAPFRRARLLPVRHLVPLVAATLIIPLGLTACFGIAVSNGYWNQQIVSLQTNIDPIVGTPGCFTDNRANLMNPRDCLLNATGAGEPVYLAGDSNALMFTAGLLAASEEAKRPFTSYTFSSCPLVGVVATWRKTGAVYRPGCDEYQKETLAWLEDAEAGTVVLGSADYYLRDPVLGIKVNGTQAKGYAAKTQAYTAGLRQTIQTLQTAGHEVVVVLPIPNFRLESDEASAEAWRGPQSCMNLAFFIDSCAKDMQTSLSVVSDRQAAIWAEITRVAEETGSRVLDLSADICPDGQCAVTRDEVQIYADYNHISTQESRILAPEFAAVLGAAGR</sequence>
<proteinExistence type="predicted"/>
<evidence type="ECO:0000313" key="5">
    <source>
        <dbReference type="Proteomes" id="UP000297907"/>
    </source>
</evidence>
<accession>A0A4V3IC52</accession>
<protein>
    <submittedName>
        <fullName evidence="4">Acyltransferase</fullName>
    </submittedName>
</protein>
<dbReference type="PANTHER" id="PTHR23028:SF53">
    <property type="entry name" value="ACYL_TRANSF_3 DOMAIN-CONTAINING PROTEIN"/>
    <property type="match status" value="1"/>
</dbReference>
<feature type="transmembrane region" description="Helical" evidence="1">
    <location>
        <begin position="87"/>
        <end position="109"/>
    </location>
</feature>
<dbReference type="InterPro" id="IPR043968">
    <property type="entry name" value="SGNH"/>
</dbReference>
<keyword evidence="4" id="KW-0808">Transferase</keyword>
<feature type="domain" description="SGNH" evidence="3">
    <location>
        <begin position="423"/>
        <end position="684"/>
    </location>
</feature>
<comment type="caution">
    <text evidence="4">The sequence shown here is derived from an EMBL/GenBank/DDBJ whole genome shotgun (WGS) entry which is preliminary data.</text>
</comment>
<feature type="transmembrane region" description="Helical" evidence="1">
    <location>
        <begin position="276"/>
        <end position="297"/>
    </location>
</feature>
<dbReference type="Pfam" id="PF19040">
    <property type="entry name" value="SGNH"/>
    <property type="match status" value="1"/>
</dbReference>
<dbReference type="PANTHER" id="PTHR23028">
    <property type="entry name" value="ACETYLTRANSFERASE"/>
    <property type="match status" value="1"/>
</dbReference>
<dbReference type="RefSeq" id="WP_134455231.1">
    <property type="nucleotide sequence ID" value="NZ_SOFL01000056.1"/>
</dbReference>
<reference evidence="4 5" key="1">
    <citation type="submission" date="2019-03" db="EMBL/GenBank/DDBJ databases">
        <title>Genomics of glacier-inhabiting Cryobacterium strains.</title>
        <authorList>
            <person name="Liu Q."/>
            <person name="Xin Y.-H."/>
        </authorList>
    </citation>
    <scope>NUCLEOTIDE SEQUENCE [LARGE SCALE GENOMIC DNA]</scope>
    <source>
        <strain evidence="4 5">RHLS22-1</strain>
    </source>
</reference>
<keyword evidence="1" id="KW-0472">Membrane</keyword>
<organism evidence="4 5">
    <name type="scientific">Cryobacterium adonitolivorans</name>
    <dbReference type="NCBI Taxonomy" id="1259189"/>
    <lineage>
        <taxon>Bacteria</taxon>
        <taxon>Bacillati</taxon>
        <taxon>Actinomycetota</taxon>
        <taxon>Actinomycetes</taxon>
        <taxon>Micrococcales</taxon>
        <taxon>Microbacteriaceae</taxon>
        <taxon>Cryobacterium</taxon>
    </lineage>
</organism>
<keyword evidence="1" id="KW-0812">Transmembrane</keyword>
<evidence type="ECO:0000259" key="3">
    <source>
        <dbReference type="Pfam" id="PF19040"/>
    </source>
</evidence>
<dbReference type="OrthoDB" id="3404679at2"/>
<name>A0A4V3IC52_9MICO</name>
<evidence type="ECO:0000256" key="1">
    <source>
        <dbReference type="SAM" id="Phobius"/>
    </source>
</evidence>
<dbReference type="InterPro" id="IPR050879">
    <property type="entry name" value="Acyltransferase_3"/>
</dbReference>
<dbReference type="GO" id="GO:0009103">
    <property type="term" value="P:lipopolysaccharide biosynthetic process"/>
    <property type="evidence" value="ECO:0007669"/>
    <property type="project" value="TreeGrafter"/>
</dbReference>
<evidence type="ECO:0000259" key="2">
    <source>
        <dbReference type="Pfam" id="PF01757"/>
    </source>
</evidence>
<feature type="transmembrane region" description="Helical" evidence="1">
    <location>
        <begin position="251"/>
        <end position="270"/>
    </location>
</feature>
<keyword evidence="4" id="KW-0012">Acyltransferase</keyword>
<feature type="transmembrane region" description="Helical" evidence="1">
    <location>
        <begin position="185"/>
        <end position="206"/>
    </location>
</feature>
<dbReference type="Pfam" id="PF01757">
    <property type="entry name" value="Acyl_transf_3"/>
    <property type="match status" value="1"/>
</dbReference>
<dbReference type="EMBL" id="SOFL01000056">
    <property type="protein sequence ID" value="TFB96819.1"/>
    <property type="molecule type" value="Genomic_DNA"/>
</dbReference>
<dbReference type="InterPro" id="IPR002656">
    <property type="entry name" value="Acyl_transf_3_dom"/>
</dbReference>
<feature type="transmembrane region" description="Helical" evidence="1">
    <location>
        <begin position="373"/>
        <end position="403"/>
    </location>
</feature>
<feature type="transmembrane region" description="Helical" evidence="1">
    <location>
        <begin position="27"/>
        <end position="43"/>
    </location>
</feature>
<feature type="domain" description="Acyltransferase 3" evidence="2">
    <location>
        <begin position="24"/>
        <end position="357"/>
    </location>
</feature>
<dbReference type="GO" id="GO:0016020">
    <property type="term" value="C:membrane"/>
    <property type="evidence" value="ECO:0007669"/>
    <property type="project" value="TreeGrafter"/>
</dbReference>
<keyword evidence="5" id="KW-1185">Reference proteome</keyword>
<feature type="transmembrane region" description="Helical" evidence="1">
    <location>
        <begin position="317"/>
        <end position="336"/>
    </location>
</feature>
<feature type="transmembrane region" description="Helical" evidence="1">
    <location>
        <begin position="226"/>
        <end position="244"/>
    </location>
</feature>
<evidence type="ECO:0000313" key="4">
    <source>
        <dbReference type="EMBL" id="TFB96819.1"/>
    </source>
</evidence>